<gene>
    <name evidence="2" type="ORF">SO694_00037272</name>
</gene>
<dbReference type="Pfam" id="PF00023">
    <property type="entry name" value="Ank"/>
    <property type="match status" value="1"/>
</dbReference>
<evidence type="ECO:0000313" key="3">
    <source>
        <dbReference type="Proteomes" id="UP001363151"/>
    </source>
</evidence>
<dbReference type="SUPFAM" id="SSF48403">
    <property type="entry name" value="Ankyrin repeat"/>
    <property type="match status" value="1"/>
</dbReference>
<dbReference type="PROSITE" id="PS50297">
    <property type="entry name" value="ANK_REP_REGION"/>
    <property type="match status" value="1"/>
</dbReference>
<evidence type="ECO:0000256" key="1">
    <source>
        <dbReference type="PROSITE-ProRule" id="PRU00023"/>
    </source>
</evidence>
<name>A0ABR1FL44_AURAN</name>
<keyword evidence="3" id="KW-1185">Reference proteome</keyword>
<protein>
    <submittedName>
        <fullName evidence="2">Uncharacterized protein</fullName>
    </submittedName>
</protein>
<organism evidence="2 3">
    <name type="scientific">Aureococcus anophagefferens</name>
    <name type="common">Harmful bloom alga</name>
    <dbReference type="NCBI Taxonomy" id="44056"/>
    <lineage>
        <taxon>Eukaryota</taxon>
        <taxon>Sar</taxon>
        <taxon>Stramenopiles</taxon>
        <taxon>Ochrophyta</taxon>
        <taxon>Pelagophyceae</taxon>
        <taxon>Pelagomonadales</taxon>
        <taxon>Pelagomonadaceae</taxon>
        <taxon>Aureococcus</taxon>
    </lineage>
</organism>
<comment type="caution">
    <text evidence="2">The sequence shown here is derived from an EMBL/GenBank/DDBJ whole genome shotgun (WGS) entry which is preliminary data.</text>
</comment>
<dbReference type="Gene3D" id="1.25.40.20">
    <property type="entry name" value="Ankyrin repeat-containing domain"/>
    <property type="match status" value="1"/>
</dbReference>
<proteinExistence type="predicted"/>
<sequence>MAFAFSVGMGVPICTRCAKLLLAAGARVDDAGVGLDGEPAKENTPLYIAFTHGHCNLVKVFLRAGAQDIAVADFGEREPGNEAAFELRDAIRAAGGWAEFVAKHRRVLSGLVSKLSAKKSRKGPPPVRQSYYHVPAPRAAGRPIPLDAASHVVAFWCPPGGH</sequence>
<accession>A0ABR1FL44</accession>
<dbReference type="Proteomes" id="UP001363151">
    <property type="component" value="Unassembled WGS sequence"/>
</dbReference>
<dbReference type="PROSITE" id="PS50088">
    <property type="entry name" value="ANK_REPEAT"/>
    <property type="match status" value="1"/>
</dbReference>
<dbReference type="InterPro" id="IPR002110">
    <property type="entry name" value="Ankyrin_rpt"/>
</dbReference>
<reference evidence="2 3" key="1">
    <citation type="submission" date="2024-03" db="EMBL/GenBank/DDBJ databases">
        <title>Aureococcus anophagefferens CCMP1851 and Kratosvirus quantuckense: Draft genome of a second virus-susceptible host strain in the model system.</title>
        <authorList>
            <person name="Chase E."/>
            <person name="Truchon A.R."/>
            <person name="Schepens W."/>
            <person name="Wilhelm S.W."/>
        </authorList>
    </citation>
    <scope>NUCLEOTIDE SEQUENCE [LARGE SCALE GENOMIC DNA]</scope>
    <source>
        <strain evidence="2 3">CCMP1851</strain>
    </source>
</reference>
<dbReference type="InterPro" id="IPR036770">
    <property type="entry name" value="Ankyrin_rpt-contain_sf"/>
</dbReference>
<feature type="repeat" description="ANK" evidence="1">
    <location>
        <begin position="41"/>
        <end position="67"/>
    </location>
</feature>
<keyword evidence="1" id="KW-0040">ANK repeat</keyword>
<dbReference type="EMBL" id="JBBJCI010000366">
    <property type="protein sequence ID" value="KAK7232820.1"/>
    <property type="molecule type" value="Genomic_DNA"/>
</dbReference>
<evidence type="ECO:0000313" key="2">
    <source>
        <dbReference type="EMBL" id="KAK7232820.1"/>
    </source>
</evidence>